<accession>A0ABR2EC76</accession>
<evidence type="ECO:0000313" key="3">
    <source>
        <dbReference type="Proteomes" id="UP001472677"/>
    </source>
</evidence>
<name>A0ABR2EC76_9ROSI</name>
<dbReference type="Proteomes" id="UP001472677">
    <property type="component" value="Unassembled WGS sequence"/>
</dbReference>
<feature type="region of interest" description="Disordered" evidence="1">
    <location>
        <begin position="1"/>
        <end position="20"/>
    </location>
</feature>
<evidence type="ECO:0000313" key="2">
    <source>
        <dbReference type="EMBL" id="KAK8556630.1"/>
    </source>
</evidence>
<gene>
    <name evidence="2" type="ORF">V6N12_003027</name>
</gene>
<reference evidence="2 3" key="1">
    <citation type="journal article" date="2024" name="G3 (Bethesda)">
        <title>Genome assembly of Hibiscus sabdariffa L. provides insights into metabolisms of medicinal natural products.</title>
        <authorList>
            <person name="Kim T."/>
        </authorList>
    </citation>
    <scope>NUCLEOTIDE SEQUENCE [LARGE SCALE GENOMIC DNA]</scope>
    <source>
        <strain evidence="2">TK-2024</strain>
        <tissue evidence="2">Old leaves</tissue>
    </source>
</reference>
<keyword evidence="3" id="KW-1185">Reference proteome</keyword>
<protein>
    <submittedName>
        <fullName evidence="2">Uncharacterized protein</fullName>
    </submittedName>
</protein>
<sequence length="90" mass="10068">MDSNSEEGNHMDTKKDVHSVLKTMGPIDGEENMEEISIEEAVDSDFLMWQQVLLRDAHETVKPGKYLGLRGGDSKGHYEKEAGILCYLGI</sequence>
<proteinExistence type="predicted"/>
<comment type="caution">
    <text evidence="2">The sequence shown here is derived from an EMBL/GenBank/DDBJ whole genome shotgun (WGS) entry which is preliminary data.</text>
</comment>
<evidence type="ECO:0000256" key="1">
    <source>
        <dbReference type="SAM" id="MobiDB-lite"/>
    </source>
</evidence>
<dbReference type="EMBL" id="JBBPBM010000017">
    <property type="protein sequence ID" value="KAK8556630.1"/>
    <property type="molecule type" value="Genomic_DNA"/>
</dbReference>
<organism evidence="2 3">
    <name type="scientific">Hibiscus sabdariffa</name>
    <name type="common">roselle</name>
    <dbReference type="NCBI Taxonomy" id="183260"/>
    <lineage>
        <taxon>Eukaryota</taxon>
        <taxon>Viridiplantae</taxon>
        <taxon>Streptophyta</taxon>
        <taxon>Embryophyta</taxon>
        <taxon>Tracheophyta</taxon>
        <taxon>Spermatophyta</taxon>
        <taxon>Magnoliopsida</taxon>
        <taxon>eudicotyledons</taxon>
        <taxon>Gunneridae</taxon>
        <taxon>Pentapetalae</taxon>
        <taxon>rosids</taxon>
        <taxon>malvids</taxon>
        <taxon>Malvales</taxon>
        <taxon>Malvaceae</taxon>
        <taxon>Malvoideae</taxon>
        <taxon>Hibiscus</taxon>
    </lineage>
</organism>
<feature type="compositionally biased region" description="Basic and acidic residues" evidence="1">
    <location>
        <begin position="7"/>
        <end position="19"/>
    </location>
</feature>